<dbReference type="PANTHER" id="PTHR47985:SF44">
    <property type="entry name" value="SERINE_THREONINE-PROTEIN KINASE PBS1"/>
    <property type="match status" value="1"/>
</dbReference>
<keyword evidence="6" id="KW-0067">ATP-binding</keyword>
<accession>A0AA36E5M8</accession>
<evidence type="ECO:0000256" key="8">
    <source>
        <dbReference type="ARBA" id="ARBA00023288"/>
    </source>
</evidence>
<dbReference type="GO" id="GO:0004674">
    <property type="term" value="F:protein serine/threonine kinase activity"/>
    <property type="evidence" value="ECO:0007669"/>
    <property type="project" value="UniProtKB-KW"/>
</dbReference>
<proteinExistence type="predicted"/>
<dbReference type="AlphaFoldDB" id="A0AA36E5M8"/>
<feature type="domain" description="Protein kinase" evidence="9">
    <location>
        <begin position="40"/>
        <end position="135"/>
    </location>
</feature>
<dbReference type="GO" id="GO:0005886">
    <property type="term" value="C:plasma membrane"/>
    <property type="evidence" value="ECO:0007669"/>
    <property type="project" value="UniProtKB-SubCell"/>
</dbReference>
<keyword evidence="5" id="KW-0418">Kinase</keyword>
<evidence type="ECO:0000313" key="10">
    <source>
        <dbReference type="EMBL" id="CAI9283092.1"/>
    </source>
</evidence>
<gene>
    <name evidence="10" type="ORF">LSALG_LOCUS22700</name>
</gene>
<dbReference type="FunFam" id="3.30.200.20:FF:000039">
    <property type="entry name" value="receptor-like protein kinase FERONIA"/>
    <property type="match status" value="1"/>
</dbReference>
<dbReference type="GO" id="GO:0005524">
    <property type="term" value="F:ATP binding"/>
    <property type="evidence" value="ECO:0007669"/>
    <property type="project" value="UniProtKB-KW"/>
</dbReference>
<evidence type="ECO:0000256" key="2">
    <source>
        <dbReference type="ARBA" id="ARBA00022527"/>
    </source>
</evidence>
<keyword evidence="3" id="KW-0808">Transferase</keyword>
<evidence type="ECO:0000259" key="9">
    <source>
        <dbReference type="PROSITE" id="PS50011"/>
    </source>
</evidence>
<evidence type="ECO:0000256" key="4">
    <source>
        <dbReference type="ARBA" id="ARBA00022741"/>
    </source>
</evidence>
<dbReference type="EMBL" id="OX465080">
    <property type="protein sequence ID" value="CAI9283092.1"/>
    <property type="molecule type" value="Genomic_DNA"/>
</dbReference>
<keyword evidence="7" id="KW-0472">Membrane</keyword>
<reference evidence="10" key="1">
    <citation type="submission" date="2023-04" db="EMBL/GenBank/DDBJ databases">
        <authorList>
            <person name="Vijverberg K."/>
            <person name="Xiong W."/>
            <person name="Schranz E."/>
        </authorList>
    </citation>
    <scope>NUCLEOTIDE SEQUENCE</scope>
</reference>
<dbReference type="Proteomes" id="UP001177003">
    <property type="component" value="Chromosome 4"/>
</dbReference>
<evidence type="ECO:0000256" key="6">
    <source>
        <dbReference type="ARBA" id="ARBA00022840"/>
    </source>
</evidence>
<dbReference type="PANTHER" id="PTHR47985">
    <property type="entry name" value="OS07G0668900 PROTEIN"/>
    <property type="match status" value="1"/>
</dbReference>
<evidence type="ECO:0000256" key="1">
    <source>
        <dbReference type="ARBA" id="ARBA00004193"/>
    </source>
</evidence>
<evidence type="ECO:0000256" key="7">
    <source>
        <dbReference type="ARBA" id="ARBA00023136"/>
    </source>
</evidence>
<protein>
    <recommendedName>
        <fullName evidence="9">Protein kinase domain-containing protein</fullName>
    </recommendedName>
</protein>
<sequence>MDKSSWGRTSSESKSFRALLPSDGCHRYTFKELKFATSEFNESCVIGNEGFCKVYKGYMEKTRNNVAIKEVNKSCSQHFNEFQTEIAMLSKLRHVHLVSLIGYRDENGEMILVYEYMAQGTLQEHIYNTNNPPLS</sequence>
<keyword evidence="11" id="KW-1185">Reference proteome</keyword>
<dbReference type="PROSITE" id="PS50011">
    <property type="entry name" value="PROTEIN_KINASE_DOM"/>
    <property type="match status" value="1"/>
</dbReference>
<dbReference type="Gene3D" id="3.30.200.20">
    <property type="entry name" value="Phosphorylase Kinase, domain 1"/>
    <property type="match status" value="1"/>
</dbReference>
<evidence type="ECO:0000256" key="3">
    <source>
        <dbReference type="ARBA" id="ARBA00022679"/>
    </source>
</evidence>
<dbReference type="InterPro" id="IPR000719">
    <property type="entry name" value="Prot_kinase_dom"/>
</dbReference>
<keyword evidence="2" id="KW-0723">Serine/threonine-protein kinase</keyword>
<evidence type="ECO:0000256" key="5">
    <source>
        <dbReference type="ARBA" id="ARBA00022777"/>
    </source>
</evidence>
<organism evidence="10 11">
    <name type="scientific">Lactuca saligna</name>
    <name type="common">Willowleaf lettuce</name>
    <dbReference type="NCBI Taxonomy" id="75948"/>
    <lineage>
        <taxon>Eukaryota</taxon>
        <taxon>Viridiplantae</taxon>
        <taxon>Streptophyta</taxon>
        <taxon>Embryophyta</taxon>
        <taxon>Tracheophyta</taxon>
        <taxon>Spermatophyta</taxon>
        <taxon>Magnoliopsida</taxon>
        <taxon>eudicotyledons</taxon>
        <taxon>Gunneridae</taxon>
        <taxon>Pentapetalae</taxon>
        <taxon>asterids</taxon>
        <taxon>campanulids</taxon>
        <taxon>Asterales</taxon>
        <taxon>Asteraceae</taxon>
        <taxon>Cichorioideae</taxon>
        <taxon>Cichorieae</taxon>
        <taxon>Lactucinae</taxon>
        <taxon>Lactuca</taxon>
    </lineage>
</organism>
<comment type="subcellular location">
    <subcellularLocation>
        <location evidence="1">Cell membrane</location>
        <topology evidence="1">Lipid-anchor</topology>
    </subcellularLocation>
</comment>
<dbReference type="InterPro" id="IPR011009">
    <property type="entry name" value="Kinase-like_dom_sf"/>
</dbReference>
<name>A0AA36E5M8_LACSI</name>
<keyword evidence="4" id="KW-0547">Nucleotide-binding</keyword>
<dbReference type="SUPFAM" id="SSF56112">
    <property type="entry name" value="Protein kinase-like (PK-like)"/>
    <property type="match status" value="1"/>
</dbReference>
<dbReference type="InterPro" id="IPR001245">
    <property type="entry name" value="Ser-Thr/Tyr_kinase_cat_dom"/>
</dbReference>
<keyword evidence="8" id="KW-0449">Lipoprotein</keyword>
<evidence type="ECO:0000313" key="11">
    <source>
        <dbReference type="Proteomes" id="UP001177003"/>
    </source>
</evidence>
<dbReference type="Pfam" id="PF07714">
    <property type="entry name" value="PK_Tyr_Ser-Thr"/>
    <property type="match status" value="1"/>
</dbReference>